<sequence>MLRLSKILIFSLLFFQFLVCLYLFNGKNTSLGKAKSAKILVPEKLLADDPFDQPFLSRASNSTIRFETQKYSTHFCVAYNVTKASGNFRADGLEPITLAIHATSHYMTTIEGQCSSRNWNGPISVSLFVDRYSSNTVEYIHEVHRCSSKINQKLSVHIVYRMAPFQTTCDPIYIPRSTRKCQDFGAVERQHERAKIVPPFQIYPINVMRNVARKGALSEIHMMADVEMVFSEGFALNLKRVANKYINGKDKNVLVIRRFEVDMKAKIPKDHQQLFLMIKAFRAFEFHHKYFPAGHTIESLWTWFRMSRNATDVYAWPIEYKSSSWEAQLVLHRKDPYNPEYFPTRIRDQQSLVYNCCRANYRFLIASHVFNVHRGVKTSESNLSSAVLTHQKKLRLRASKRFQSLMNETYPNTYQRCGKFLM</sequence>
<keyword evidence="3" id="KW-1185">Reference proteome</keyword>
<dbReference type="PANTHER" id="PTHR47411:SF3">
    <property type="entry name" value="I-BETA-1,3-N-ACETYLGLUCOSAMINYLTRANSFERASE"/>
    <property type="match status" value="1"/>
</dbReference>
<dbReference type="PANTHER" id="PTHR47411">
    <property type="entry name" value="B3GNT1, BETA-1,3-N-ACETYLGUCOSAMINYLTRANSFERASE 1, HOMOLOG"/>
    <property type="match status" value="1"/>
</dbReference>
<keyword evidence="1" id="KW-1133">Transmembrane helix</keyword>
<dbReference type="AlphaFoldDB" id="A0A9P1N4J7"/>
<dbReference type="OrthoDB" id="9974378at2759"/>
<evidence type="ECO:0000313" key="2">
    <source>
        <dbReference type="EMBL" id="CAI5447596.1"/>
    </source>
</evidence>
<dbReference type="Proteomes" id="UP001152747">
    <property type="component" value="Unassembled WGS sequence"/>
</dbReference>
<protein>
    <submittedName>
        <fullName evidence="2">Uncharacterized protein</fullName>
    </submittedName>
</protein>
<keyword evidence="1" id="KW-0812">Transmembrane</keyword>
<organism evidence="2 3">
    <name type="scientific">Caenorhabditis angaria</name>
    <dbReference type="NCBI Taxonomy" id="860376"/>
    <lineage>
        <taxon>Eukaryota</taxon>
        <taxon>Metazoa</taxon>
        <taxon>Ecdysozoa</taxon>
        <taxon>Nematoda</taxon>
        <taxon>Chromadorea</taxon>
        <taxon>Rhabditida</taxon>
        <taxon>Rhabditina</taxon>
        <taxon>Rhabditomorpha</taxon>
        <taxon>Rhabditoidea</taxon>
        <taxon>Rhabditidae</taxon>
        <taxon>Peloderinae</taxon>
        <taxon>Caenorhabditis</taxon>
    </lineage>
</organism>
<dbReference type="Pfam" id="PF13896">
    <property type="entry name" value="Glyco_transf_49"/>
    <property type="match status" value="1"/>
</dbReference>
<comment type="caution">
    <text evidence="2">The sequence shown here is derived from an EMBL/GenBank/DDBJ whole genome shotgun (WGS) entry which is preliminary data.</text>
</comment>
<gene>
    <name evidence="2" type="ORF">CAMP_LOCUS10233</name>
</gene>
<proteinExistence type="predicted"/>
<reference evidence="2" key="1">
    <citation type="submission" date="2022-11" db="EMBL/GenBank/DDBJ databases">
        <authorList>
            <person name="Kikuchi T."/>
        </authorList>
    </citation>
    <scope>NUCLEOTIDE SEQUENCE</scope>
    <source>
        <strain evidence="2">PS1010</strain>
    </source>
</reference>
<name>A0A9P1N4J7_9PELO</name>
<evidence type="ECO:0000313" key="3">
    <source>
        <dbReference type="Proteomes" id="UP001152747"/>
    </source>
</evidence>
<accession>A0A9P1N4J7</accession>
<feature type="transmembrane region" description="Helical" evidence="1">
    <location>
        <begin position="7"/>
        <end position="24"/>
    </location>
</feature>
<dbReference type="EMBL" id="CANHGI010000004">
    <property type="protein sequence ID" value="CAI5447596.1"/>
    <property type="molecule type" value="Genomic_DNA"/>
</dbReference>
<evidence type="ECO:0000256" key="1">
    <source>
        <dbReference type="SAM" id="Phobius"/>
    </source>
</evidence>
<keyword evidence="1" id="KW-0472">Membrane</keyword>